<reference evidence="2" key="1">
    <citation type="journal article" date="2018" name="Curr. Microbiol.">
        <title>Cellulosimicrobium arenosum sp. nov., Isolated from Marine Sediment Sand.</title>
        <authorList>
            <person name="Oh M."/>
            <person name="Kim J.H."/>
            <person name="Yoon J.H."/>
            <person name="Schumann P."/>
            <person name="Kim W."/>
        </authorList>
    </citation>
    <scope>NUCLEOTIDE SEQUENCE</scope>
    <source>
        <strain evidence="2">KCTC 49039</strain>
    </source>
</reference>
<dbReference type="Pfam" id="PF25209">
    <property type="entry name" value="Phage_capsid_4"/>
    <property type="match status" value="1"/>
</dbReference>
<sequence length="493" mass="51984">MSTIKAQGRLLKANAADRVLEYLLLPYGEEGRTSAGRVTASAGTLDVPDEIVANMEHDGTRPVAKSAYLREEDDGLRAGFHVAETTAGNDLLVEAAEGLRTGISVEIDNPVIRAGRLLSGALTGAGFVTTPAFPSALLVASDAGEIEDETEDQHDTEGTEPEANNTEEEADVPTETENTTATVPAGSLAARRNENTGPKTPNDLFRLMANAHKTGGTKGLTAALSDIVPGDILGQEQPQYVGELWDGKAYERKIVPLFNHANLTSYNVQGWRWVTRPAVAAYAGNKTAVPSNAVETEQVSISAERIAGAHDIDRKFRDFNDAEFFAAYFAAMTESYARVSDTSVAADILAVATDVTADAVPTDVPTGLSYIVDGALAVLAATDTMPTFALVPLNLWKGMLLTPRDKTLEYLNSALGFEEGSTGGFRIQPSTVVTDAVLVGTKSAATVHELSGSPIRVEAVDVANGGIDAGLFGYYATNIHDAEGLALVTPDEG</sequence>
<name>A0A927IYU8_9MICO</name>
<dbReference type="RefSeq" id="WP_191827258.1">
    <property type="nucleotide sequence ID" value="NZ_JACYHB010000001.1"/>
</dbReference>
<protein>
    <recommendedName>
        <fullName evidence="4">Major capsid protein</fullName>
    </recommendedName>
</protein>
<evidence type="ECO:0000313" key="3">
    <source>
        <dbReference type="Proteomes" id="UP000610846"/>
    </source>
</evidence>
<dbReference type="EMBL" id="JACYHB010000001">
    <property type="protein sequence ID" value="MBD8077692.1"/>
    <property type="molecule type" value="Genomic_DNA"/>
</dbReference>
<dbReference type="SUPFAM" id="SSF56563">
    <property type="entry name" value="Major capsid protein gp5"/>
    <property type="match status" value="1"/>
</dbReference>
<dbReference type="AlphaFoldDB" id="A0A927IYU8"/>
<evidence type="ECO:0008006" key="4">
    <source>
        <dbReference type="Google" id="ProtNLM"/>
    </source>
</evidence>
<proteinExistence type="predicted"/>
<dbReference type="Proteomes" id="UP000610846">
    <property type="component" value="Unassembled WGS sequence"/>
</dbReference>
<feature type="compositionally biased region" description="Acidic residues" evidence="1">
    <location>
        <begin position="146"/>
        <end position="174"/>
    </location>
</feature>
<organism evidence="2 3">
    <name type="scientific">Cellulosimicrobium arenosum</name>
    <dbReference type="NCBI Taxonomy" id="2708133"/>
    <lineage>
        <taxon>Bacteria</taxon>
        <taxon>Bacillati</taxon>
        <taxon>Actinomycetota</taxon>
        <taxon>Actinomycetes</taxon>
        <taxon>Micrococcales</taxon>
        <taxon>Promicromonosporaceae</taxon>
        <taxon>Cellulosimicrobium</taxon>
    </lineage>
</organism>
<accession>A0A927IYU8</accession>
<evidence type="ECO:0000313" key="2">
    <source>
        <dbReference type="EMBL" id="MBD8077692.1"/>
    </source>
</evidence>
<feature type="region of interest" description="Disordered" evidence="1">
    <location>
        <begin position="146"/>
        <end position="200"/>
    </location>
</feature>
<keyword evidence="3" id="KW-1185">Reference proteome</keyword>
<evidence type="ECO:0000256" key="1">
    <source>
        <dbReference type="SAM" id="MobiDB-lite"/>
    </source>
</evidence>
<reference evidence="2" key="2">
    <citation type="submission" date="2020-09" db="EMBL/GenBank/DDBJ databases">
        <authorList>
            <person name="Yu Y."/>
        </authorList>
    </citation>
    <scope>NUCLEOTIDE SEQUENCE</scope>
    <source>
        <strain evidence="2">KCTC 49039</strain>
    </source>
</reference>
<comment type="caution">
    <text evidence="2">The sequence shown here is derived from an EMBL/GenBank/DDBJ whole genome shotgun (WGS) entry which is preliminary data.</text>
</comment>
<gene>
    <name evidence="2" type="ORF">IF651_01275</name>
</gene>